<organism evidence="2 3">
    <name type="scientific">Nesterenkonia flava</name>
    <dbReference type="NCBI Taxonomy" id="469799"/>
    <lineage>
        <taxon>Bacteria</taxon>
        <taxon>Bacillati</taxon>
        <taxon>Actinomycetota</taxon>
        <taxon>Actinomycetes</taxon>
        <taxon>Micrococcales</taxon>
        <taxon>Micrococcaceae</taxon>
        <taxon>Nesterenkonia</taxon>
    </lineage>
</organism>
<keyword evidence="3" id="KW-1185">Reference proteome</keyword>
<accession>A0ABU1FQ96</accession>
<sequence>MAGNNAGASSTPVLSLFSDIFLALLSLFAALDALTIMHGLASGEDEDVLIDIIGHFVSDSIFIPMLAIGAVVSSRVTRALQSPTAKDPDSAAGVGWMVFVAFYLTGAATSGTLYPGSVPWLTVFTLLAVLCLVIEPAVEYVAGGDKTR</sequence>
<evidence type="ECO:0000313" key="2">
    <source>
        <dbReference type="EMBL" id="MDR5710779.1"/>
    </source>
</evidence>
<keyword evidence="1" id="KW-1133">Transmembrane helix</keyword>
<evidence type="ECO:0000256" key="1">
    <source>
        <dbReference type="SAM" id="Phobius"/>
    </source>
</evidence>
<feature type="transmembrane region" description="Helical" evidence="1">
    <location>
        <begin position="93"/>
        <end position="114"/>
    </location>
</feature>
<protein>
    <submittedName>
        <fullName evidence="2">Uncharacterized protein</fullName>
    </submittedName>
</protein>
<comment type="caution">
    <text evidence="2">The sequence shown here is derived from an EMBL/GenBank/DDBJ whole genome shotgun (WGS) entry which is preliminary data.</text>
</comment>
<dbReference type="Proteomes" id="UP001260872">
    <property type="component" value="Unassembled WGS sequence"/>
</dbReference>
<name>A0ABU1FQ96_9MICC</name>
<keyword evidence="1" id="KW-0472">Membrane</keyword>
<feature type="transmembrane region" description="Helical" evidence="1">
    <location>
        <begin position="52"/>
        <end position="72"/>
    </location>
</feature>
<gene>
    <name evidence="2" type="ORF">RH857_01305</name>
</gene>
<proteinExistence type="predicted"/>
<feature type="transmembrane region" description="Helical" evidence="1">
    <location>
        <begin position="20"/>
        <end position="40"/>
    </location>
</feature>
<evidence type="ECO:0000313" key="3">
    <source>
        <dbReference type="Proteomes" id="UP001260872"/>
    </source>
</evidence>
<keyword evidence="1" id="KW-0812">Transmembrane</keyword>
<dbReference type="RefSeq" id="WP_310536170.1">
    <property type="nucleotide sequence ID" value="NZ_BAAAOC010000015.1"/>
</dbReference>
<reference evidence="3" key="1">
    <citation type="submission" date="2023-07" db="EMBL/GenBank/DDBJ databases">
        <title>Description of three actinobacteria isolated from air of manufacturing shop in a pharmaceutical factory.</title>
        <authorList>
            <person name="Zhang D.-F."/>
        </authorList>
    </citation>
    <scope>NUCLEOTIDE SEQUENCE [LARGE SCALE GENOMIC DNA]</scope>
    <source>
        <strain evidence="3">CCTCC AB 207010</strain>
    </source>
</reference>
<dbReference type="EMBL" id="JAVKGT010000002">
    <property type="protein sequence ID" value="MDR5710779.1"/>
    <property type="molecule type" value="Genomic_DNA"/>
</dbReference>
<feature type="transmembrane region" description="Helical" evidence="1">
    <location>
        <begin position="120"/>
        <end position="142"/>
    </location>
</feature>